<dbReference type="PANTHER" id="PTHR43649">
    <property type="entry name" value="ARABINOSE-BINDING PROTEIN-RELATED"/>
    <property type="match status" value="1"/>
</dbReference>
<evidence type="ECO:0000256" key="6">
    <source>
        <dbReference type="SAM" id="MobiDB-lite"/>
    </source>
</evidence>
<dbReference type="Gene3D" id="3.40.190.10">
    <property type="entry name" value="Periplasmic binding protein-like II"/>
    <property type="match status" value="2"/>
</dbReference>
<feature type="chain" id="PRO_5038688791" evidence="7">
    <location>
        <begin position="26"/>
        <end position="554"/>
    </location>
</feature>
<dbReference type="Proteomes" id="UP000517523">
    <property type="component" value="Unassembled WGS sequence"/>
</dbReference>
<dbReference type="PROSITE" id="PS51257">
    <property type="entry name" value="PROKAR_LIPOPROTEIN"/>
    <property type="match status" value="1"/>
</dbReference>
<comment type="caution">
    <text evidence="8">The sequence shown here is derived from an EMBL/GenBank/DDBJ whole genome shotgun (WGS) entry which is preliminary data.</text>
</comment>
<evidence type="ECO:0000313" key="8">
    <source>
        <dbReference type="EMBL" id="MBB3128228.1"/>
    </source>
</evidence>
<name>A0A839TS56_9BACL</name>
<dbReference type="AlphaFoldDB" id="A0A839TS56"/>
<protein>
    <submittedName>
        <fullName evidence="8">Putative aldouronate transport system substrate-binding protein</fullName>
    </submittedName>
</protein>
<keyword evidence="2 7" id="KW-0732">Signal</keyword>
<sequence>MKRRNMRTLLMASACVILALTSACSGNSGEAGSPSDRTGASNETKVPNNVDPAGKYEPPITVTMARDMPDNLTFPSGDSIENNIFTRSYRDELGINLKYDWITDSTQYNEKLNIAITSGELPDIFNVSPVQLKELAEADQLADLTEVYEKYASPLAAEKFKEDGGIGLKSATFDGKLMALPYVTAAIDGATMLWVRKDWLDNLKLPEPKTIDDVVEIARAFATKDPDGNNKNDTIGLATGQKIFGGGGGLLGFFNGFHVYPNAWIPEGEGGPLVNGLIQPETKQALAKLQEMYKEGLIDSEFTTKTGVGPDVIAGKVGMFYGTMSNPLNPLLQSKEKNPKAEWQYYPIASVDDKPAKPQISYTPPTYYVVNKNAENPEALMKLMNFFIEKNFGETADYTYMYDGPHRTHQYAPVRNFGVTKNVDNWRLIKEVTASGDVSKLNPEQKGYYDDIKKFEGGDLSKWSIADIFGQEGSLSLIDKYVSNDMMLVDGFYGLPTANMVEKNGPLNDMALETFTKIILGDSLDNFDKFVANWNKLGGEAITKDVNEWAATQK</sequence>
<dbReference type="CDD" id="cd13580">
    <property type="entry name" value="PBP2_AlgQ_like_1"/>
    <property type="match status" value="1"/>
</dbReference>
<evidence type="ECO:0000256" key="2">
    <source>
        <dbReference type="ARBA" id="ARBA00022729"/>
    </source>
</evidence>
<organism evidence="8 9">
    <name type="scientific">Paenibacillus rhizosphaerae</name>
    <dbReference type="NCBI Taxonomy" id="297318"/>
    <lineage>
        <taxon>Bacteria</taxon>
        <taxon>Bacillati</taxon>
        <taxon>Bacillota</taxon>
        <taxon>Bacilli</taxon>
        <taxon>Bacillales</taxon>
        <taxon>Paenibacillaceae</taxon>
        <taxon>Paenibacillus</taxon>
    </lineage>
</organism>
<keyword evidence="1" id="KW-1003">Cell membrane</keyword>
<evidence type="ECO:0000256" key="1">
    <source>
        <dbReference type="ARBA" id="ARBA00022475"/>
    </source>
</evidence>
<gene>
    <name evidence="8" type="ORF">FHS19_002882</name>
</gene>
<evidence type="ECO:0000256" key="4">
    <source>
        <dbReference type="ARBA" id="ARBA00023139"/>
    </source>
</evidence>
<feature type="region of interest" description="Disordered" evidence="6">
    <location>
        <begin position="26"/>
        <end position="56"/>
    </location>
</feature>
<keyword evidence="3" id="KW-0472">Membrane</keyword>
<feature type="compositionally biased region" description="Polar residues" evidence="6">
    <location>
        <begin position="26"/>
        <end position="47"/>
    </location>
</feature>
<dbReference type="InterPro" id="IPR006059">
    <property type="entry name" value="SBP"/>
</dbReference>
<dbReference type="PANTHER" id="PTHR43649:SF33">
    <property type="entry name" value="POLYGALACTURONAN_RHAMNOGALACTURONAN-BINDING PROTEIN YTCQ"/>
    <property type="match status" value="1"/>
</dbReference>
<dbReference type="RefSeq" id="WP_183582426.1">
    <property type="nucleotide sequence ID" value="NZ_JACHXJ010000002.1"/>
</dbReference>
<accession>A0A839TS56</accession>
<reference evidence="8 9" key="1">
    <citation type="submission" date="2020-08" db="EMBL/GenBank/DDBJ databases">
        <title>Genomic Encyclopedia of Type Strains, Phase III (KMG-III): the genomes of soil and plant-associated and newly described type strains.</title>
        <authorList>
            <person name="Whitman W."/>
        </authorList>
    </citation>
    <scope>NUCLEOTIDE SEQUENCE [LARGE SCALE GENOMIC DNA]</scope>
    <source>
        <strain evidence="8 9">CECT 5831</strain>
    </source>
</reference>
<keyword evidence="4" id="KW-0564">Palmitate</keyword>
<evidence type="ECO:0000256" key="7">
    <source>
        <dbReference type="SAM" id="SignalP"/>
    </source>
</evidence>
<evidence type="ECO:0000256" key="5">
    <source>
        <dbReference type="ARBA" id="ARBA00023288"/>
    </source>
</evidence>
<feature type="signal peptide" evidence="7">
    <location>
        <begin position="1"/>
        <end position="25"/>
    </location>
</feature>
<evidence type="ECO:0000256" key="3">
    <source>
        <dbReference type="ARBA" id="ARBA00023136"/>
    </source>
</evidence>
<dbReference type="InterPro" id="IPR050490">
    <property type="entry name" value="Bact_solute-bd_prot1"/>
</dbReference>
<dbReference type="SUPFAM" id="SSF53850">
    <property type="entry name" value="Periplasmic binding protein-like II"/>
    <property type="match status" value="1"/>
</dbReference>
<proteinExistence type="predicted"/>
<dbReference type="Pfam" id="PF01547">
    <property type="entry name" value="SBP_bac_1"/>
    <property type="match status" value="1"/>
</dbReference>
<keyword evidence="5" id="KW-0449">Lipoprotein</keyword>
<dbReference type="EMBL" id="JACHXJ010000002">
    <property type="protein sequence ID" value="MBB3128228.1"/>
    <property type="molecule type" value="Genomic_DNA"/>
</dbReference>
<evidence type="ECO:0000313" key="9">
    <source>
        <dbReference type="Proteomes" id="UP000517523"/>
    </source>
</evidence>